<keyword evidence="2" id="KW-1185">Reference proteome</keyword>
<evidence type="ECO:0008006" key="3">
    <source>
        <dbReference type="Google" id="ProtNLM"/>
    </source>
</evidence>
<gene>
    <name evidence="1" type="ORF">TWF718_010767</name>
</gene>
<dbReference type="SUPFAM" id="SSF52047">
    <property type="entry name" value="RNI-like"/>
    <property type="match status" value="1"/>
</dbReference>
<dbReference type="InterPro" id="IPR032675">
    <property type="entry name" value="LRR_dom_sf"/>
</dbReference>
<reference evidence="1 2" key="1">
    <citation type="submission" date="2019-10" db="EMBL/GenBank/DDBJ databases">
        <authorList>
            <person name="Palmer J.M."/>
        </authorList>
    </citation>
    <scope>NUCLEOTIDE SEQUENCE [LARGE SCALE GENOMIC DNA]</scope>
    <source>
        <strain evidence="1 2">TWF718</strain>
    </source>
</reference>
<evidence type="ECO:0000313" key="2">
    <source>
        <dbReference type="Proteomes" id="UP001313282"/>
    </source>
</evidence>
<name>A0AAN8RCU6_9PEZI</name>
<accession>A0AAN8RCU6</accession>
<protein>
    <recommendedName>
        <fullName evidence="3">F-box domain-containing protein</fullName>
    </recommendedName>
</protein>
<comment type="caution">
    <text evidence="1">The sequence shown here is derived from an EMBL/GenBank/DDBJ whole genome shotgun (WGS) entry which is preliminary data.</text>
</comment>
<organism evidence="1 2">
    <name type="scientific">Orbilia javanica</name>
    <dbReference type="NCBI Taxonomy" id="47235"/>
    <lineage>
        <taxon>Eukaryota</taxon>
        <taxon>Fungi</taxon>
        <taxon>Dikarya</taxon>
        <taxon>Ascomycota</taxon>
        <taxon>Pezizomycotina</taxon>
        <taxon>Orbiliomycetes</taxon>
        <taxon>Orbiliales</taxon>
        <taxon>Orbiliaceae</taxon>
        <taxon>Orbilia</taxon>
    </lineage>
</organism>
<dbReference type="Proteomes" id="UP001313282">
    <property type="component" value="Unassembled WGS sequence"/>
</dbReference>
<sequence length="646" mass="72938">MDPTEGASTNKRKGKAGERLSISEIQVHGHKRRRMSTSDSSTGIFPIDVWHIIAGFIPAQDTQRLSVLARVSKTLYENLIPRLYRDLIVAAPSSRNFLGCIKTIDRHLSRSQSGSLIQNLSALVPDASPSPAIPNDIDPTLVPHYVRYVKRLLVGWSKLDPERAAIVTEDLQQAIGNLTGLEVVVWLDNHIKFTDAIGRHLASLNLKAFVFNFSCLRDPSSLSGIKNLAYLDIFRTHDGSGIRDLLSGSKDTLRTLIYEEGAIPVETGPDSLKDLLHDSEAIKLPSLTTLCLKINRLDRPDASCLLTNIDFTRLTYFEFSTCKHSTVEGLFSHQALFEALFEKYGPDSQSGRLKLKTFRFRSRLPVRPDKYFLGLLSSFDTLQAFVFEEIDNNEEETEEGDIDGLLSALSGHKNLELLSIHAPPSTEKRWQFSREHFTKTADYFPKLKHLACSYVTLKKPYPLPIRHTSTSATIYDGNDEEIQEEPTLSVLPNLPNLRSYTIPGTLQTTAWISASAEAQIGILVAEVLPEFLRQMRMPSTEMKKSQRWEDRYKLSVLTLGRVSFKVGSEPLSRHRREQYPASVPRVYPDYDSNTKSAASDALYVRQIPPEDMYNGYFPVVNFLRVAEWRARNYNGTKGDWFQGIKL</sequence>
<dbReference type="Gene3D" id="3.80.10.10">
    <property type="entry name" value="Ribonuclease Inhibitor"/>
    <property type="match status" value="1"/>
</dbReference>
<proteinExistence type="predicted"/>
<dbReference type="AlphaFoldDB" id="A0AAN8RCU6"/>
<evidence type="ECO:0000313" key="1">
    <source>
        <dbReference type="EMBL" id="KAK6332939.1"/>
    </source>
</evidence>
<dbReference type="EMBL" id="JAVHNR010000009">
    <property type="protein sequence ID" value="KAK6332939.1"/>
    <property type="molecule type" value="Genomic_DNA"/>
</dbReference>